<keyword evidence="1 5" id="KW-0479">Metal-binding</keyword>
<dbReference type="AlphaFoldDB" id="A0A8R1TYP9"/>
<dbReference type="SUPFAM" id="SSF90229">
    <property type="entry name" value="CCCH zinc finger"/>
    <property type="match status" value="1"/>
</dbReference>
<keyword evidence="7" id="KW-0472">Membrane</keyword>
<dbReference type="SMART" id="SM00356">
    <property type="entry name" value="ZnF_C3H1"/>
    <property type="match status" value="1"/>
</dbReference>
<evidence type="ECO:0000256" key="6">
    <source>
        <dbReference type="SAM" id="MobiDB-lite"/>
    </source>
</evidence>
<dbReference type="InterPro" id="IPR037274">
    <property type="entry name" value="Znf_CHY_sf"/>
</dbReference>
<dbReference type="SUPFAM" id="SSF161219">
    <property type="entry name" value="CHY zinc finger-like"/>
    <property type="match status" value="1"/>
</dbReference>
<feature type="compositionally biased region" description="Basic and acidic residues" evidence="6">
    <location>
        <begin position="32"/>
        <end position="42"/>
    </location>
</feature>
<keyword evidence="11" id="KW-1185">Reference proteome</keyword>
<evidence type="ECO:0008006" key="12">
    <source>
        <dbReference type="Google" id="ProtNLM"/>
    </source>
</evidence>
<reference evidence="10" key="2">
    <citation type="submission" date="2022-06" db="UniProtKB">
        <authorList>
            <consortium name="EnsemblMetazoa"/>
        </authorList>
    </citation>
    <scope>IDENTIFICATION</scope>
</reference>
<organism evidence="10 11">
    <name type="scientific">Onchocerca volvulus</name>
    <dbReference type="NCBI Taxonomy" id="6282"/>
    <lineage>
        <taxon>Eukaryota</taxon>
        <taxon>Metazoa</taxon>
        <taxon>Ecdysozoa</taxon>
        <taxon>Nematoda</taxon>
        <taxon>Chromadorea</taxon>
        <taxon>Rhabditida</taxon>
        <taxon>Spirurina</taxon>
        <taxon>Spiruromorpha</taxon>
        <taxon>Filarioidea</taxon>
        <taxon>Onchocercidae</taxon>
        <taxon>Onchocerca</taxon>
    </lineage>
</organism>
<evidence type="ECO:0000256" key="7">
    <source>
        <dbReference type="SAM" id="Phobius"/>
    </source>
</evidence>
<accession>A0A8R1TYP9</accession>
<dbReference type="PROSITE" id="PS50103">
    <property type="entry name" value="ZF_C3H1"/>
    <property type="match status" value="1"/>
</dbReference>
<feature type="domain" description="CHY-type" evidence="9">
    <location>
        <begin position="544"/>
        <end position="613"/>
    </location>
</feature>
<evidence type="ECO:0000256" key="5">
    <source>
        <dbReference type="PROSITE-ProRule" id="PRU00723"/>
    </source>
</evidence>
<dbReference type="InterPro" id="IPR036855">
    <property type="entry name" value="Znf_CCCH_sf"/>
</dbReference>
<protein>
    <recommendedName>
        <fullName evidence="12">CHY-type domain-containing protein</fullName>
    </recommendedName>
</protein>
<name>A0A8R1TYP9_ONCVO</name>
<evidence type="ECO:0000256" key="3">
    <source>
        <dbReference type="ARBA" id="ARBA00022833"/>
    </source>
</evidence>
<evidence type="ECO:0000313" key="10">
    <source>
        <dbReference type="EnsemblMetazoa" id="OVOC7288.1"/>
    </source>
</evidence>
<evidence type="ECO:0000259" key="8">
    <source>
        <dbReference type="PROSITE" id="PS50103"/>
    </source>
</evidence>
<dbReference type="EMBL" id="CMVM020000191">
    <property type="status" value="NOT_ANNOTATED_CDS"/>
    <property type="molecule type" value="Genomic_DNA"/>
</dbReference>
<keyword evidence="7" id="KW-1133">Transmembrane helix</keyword>
<keyword evidence="7" id="KW-0812">Transmembrane</keyword>
<feature type="transmembrane region" description="Helical" evidence="7">
    <location>
        <begin position="783"/>
        <end position="803"/>
    </location>
</feature>
<evidence type="ECO:0000259" key="9">
    <source>
        <dbReference type="PROSITE" id="PS51266"/>
    </source>
</evidence>
<feature type="transmembrane region" description="Helical" evidence="7">
    <location>
        <begin position="724"/>
        <end position="746"/>
    </location>
</feature>
<dbReference type="Gene3D" id="4.10.1000.10">
    <property type="entry name" value="Zinc finger, CCCH-type"/>
    <property type="match status" value="1"/>
</dbReference>
<feature type="region of interest" description="Disordered" evidence="6">
    <location>
        <begin position="1"/>
        <end position="56"/>
    </location>
</feature>
<evidence type="ECO:0000256" key="4">
    <source>
        <dbReference type="PROSITE-ProRule" id="PRU00601"/>
    </source>
</evidence>
<feature type="zinc finger region" description="C3H1-type" evidence="5">
    <location>
        <begin position="101"/>
        <end position="129"/>
    </location>
</feature>
<reference evidence="11" key="1">
    <citation type="submission" date="2013-10" db="EMBL/GenBank/DDBJ databases">
        <title>Genome sequencing of Onchocerca volvulus.</title>
        <authorList>
            <person name="Cotton J."/>
            <person name="Tsai J."/>
            <person name="Stanley E."/>
            <person name="Tracey A."/>
            <person name="Holroyd N."/>
            <person name="Lustigman S."/>
            <person name="Berriman M."/>
        </authorList>
    </citation>
    <scope>NUCLEOTIDE SEQUENCE</scope>
</reference>
<sequence length="825" mass="93782">MSSDQQTTKSSSEKKSSAPRYSRGAAPQSERYGYRRFRDAPKKQPKLQKSLAAHGTPEIQIVEQNATLSSTSKPISNSNVKEKNLTKNGDNDDVCALPLKASKKKVCKYFAAENSCYFGEYCRFLHIQNERKRNDSDPIASHDNLKPARIIIRPNITTISRDDIGKKEQLDIRNSEINYFGRRFRDAKFAYDGSSYFIEFEYKITDPEWVFEVKAVRLRLKISEHYPCESIMVTLSESTLPIPLVTYFNKEVKKFLEEKFMEAEKCNTYIGIGKTFIRWLDRNILDLFVGGLRRTKLITEAEKEGITLHQTNFSNLTSQNENIDTETYEVKALIRDSDEIIQDHKDDEAGIEPTSKTAIVMQEESNSEQSSKVKFIEARVSWNDLNGNIATLSIITMALSLRCAKCGALSFLTCSLKQLSTSHCQKCLNGFSIRISPQFVHQNSNVIALLEPKGCVPLDCVLLSSKLSYTCLHCNKEATAENLTYGVANKSWCYSCHSKCEFEIRTIQFVGDFNSIAKEDSSVPKDKQKKKKVERSMMLIEGQPLPANGTCKHYKKSYRWFRFPCCGKLYPCDLCHDDAEKEHETKLANRMVCGFCSKEQPFQKTKPCINCDKNVIRVKSQFWEGGKGCRDQVVMSSYYLEYLGILLLLILFHLYIIVLLLSFDSIMSNTENGSVETGDTYTYRYYFCKYLTPIRTGIGLLTVLVVWLSSIGSILSISSFPFGIYLAFVGVPLFLLEAGYIIRLCCGVEGVCCRTFTLILNFDGIRRGILYLLFAFFCFYPKLTNSSVAPGIFLALTSISYLLKPLQLKKTATVYENESTIQSVR</sequence>
<feature type="transmembrane region" description="Helical" evidence="7">
    <location>
        <begin position="639"/>
        <end position="661"/>
    </location>
</feature>
<evidence type="ECO:0000313" key="11">
    <source>
        <dbReference type="Proteomes" id="UP000024404"/>
    </source>
</evidence>
<proteinExistence type="predicted"/>
<feature type="domain" description="C3H1-type" evidence="8">
    <location>
        <begin position="101"/>
        <end position="129"/>
    </location>
</feature>
<feature type="transmembrane region" description="Helical" evidence="7">
    <location>
        <begin position="758"/>
        <end position="777"/>
    </location>
</feature>
<dbReference type="OMA" id="GIEFVPY"/>
<evidence type="ECO:0000256" key="1">
    <source>
        <dbReference type="ARBA" id="ARBA00022723"/>
    </source>
</evidence>
<dbReference type="InterPro" id="IPR000571">
    <property type="entry name" value="Znf_CCCH"/>
</dbReference>
<evidence type="ECO:0000256" key="2">
    <source>
        <dbReference type="ARBA" id="ARBA00022771"/>
    </source>
</evidence>
<feature type="transmembrane region" description="Helical" evidence="7">
    <location>
        <begin position="698"/>
        <end position="718"/>
    </location>
</feature>
<dbReference type="InterPro" id="IPR008913">
    <property type="entry name" value="Znf_CHY"/>
</dbReference>
<dbReference type="PROSITE" id="PS51266">
    <property type="entry name" value="ZF_CHY"/>
    <property type="match status" value="1"/>
</dbReference>
<dbReference type="GO" id="GO:0008270">
    <property type="term" value="F:zinc ion binding"/>
    <property type="evidence" value="ECO:0007669"/>
    <property type="project" value="UniProtKB-KW"/>
</dbReference>
<dbReference type="EnsemblMetazoa" id="OVOC7288.1">
    <property type="protein sequence ID" value="OVOC7288.1"/>
    <property type="gene ID" value="WBGene00244097"/>
</dbReference>
<keyword evidence="3 5" id="KW-0862">Zinc</keyword>
<dbReference type="Pfam" id="PF05495">
    <property type="entry name" value="zf-CHY"/>
    <property type="match status" value="1"/>
</dbReference>
<dbReference type="Proteomes" id="UP000024404">
    <property type="component" value="Unassembled WGS sequence"/>
</dbReference>
<feature type="compositionally biased region" description="Low complexity" evidence="6">
    <location>
        <begin position="1"/>
        <end position="10"/>
    </location>
</feature>
<keyword evidence="2 4" id="KW-0863">Zinc-finger</keyword>